<dbReference type="GO" id="GO:0003682">
    <property type="term" value="F:chromatin binding"/>
    <property type="evidence" value="ECO:0007669"/>
    <property type="project" value="TreeGrafter"/>
</dbReference>
<feature type="domain" description="Rad21/Rec8-like protein N-terminal" evidence="6">
    <location>
        <begin position="1"/>
        <end position="77"/>
    </location>
</feature>
<dbReference type="Gene3D" id="1.10.10.580">
    <property type="entry name" value="Structural maintenance of chromosome 1. Chain E"/>
    <property type="match status" value="1"/>
</dbReference>
<dbReference type="InterPro" id="IPR006909">
    <property type="entry name" value="Rad21/Rec8_C_eu"/>
</dbReference>
<evidence type="ECO:0000256" key="4">
    <source>
        <dbReference type="SAM" id="MobiDB-lite"/>
    </source>
</evidence>
<evidence type="ECO:0000313" key="7">
    <source>
        <dbReference type="EMBL" id="KAF2762438.1"/>
    </source>
</evidence>
<dbReference type="EMBL" id="ML996565">
    <property type="protein sequence ID" value="KAF2762438.1"/>
    <property type="molecule type" value="Genomic_DNA"/>
</dbReference>
<dbReference type="CDD" id="cd21789">
    <property type="entry name" value="Rad21_Rec8_M_SpRec8p-like"/>
    <property type="match status" value="1"/>
</dbReference>
<feature type="domain" description="Rad21/Rec8-like protein C-terminal eukaryotic" evidence="5">
    <location>
        <begin position="651"/>
        <end position="699"/>
    </location>
</feature>
<dbReference type="Pfam" id="PF04824">
    <property type="entry name" value="Rad21_Rec8"/>
    <property type="match status" value="1"/>
</dbReference>
<organism evidence="7 8">
    <name type="scientific">Pseudovirgaria hyperparasitica</name>
    <dbReference type="NCBI Taxonomy" id="470096"/>
    <lineage>
        <taxon>Eukaryota</taxon>
        <taxon>Fungi</taxon>
        <taxon>Dikarya</taxon>
        <taxon>Ascomycota</taxon>
        <taxon>Pezizomycotina</taxon>
        <taxon>Dothideomycetes</taxon>
        <taxon>Dothideomycetes incertae sedis</taxon>
        <taxon>Acrospermales</taxon>
        <taxon>Acrospermaceae</taxon>
        <taxon>Pseudovirgaria</taxon>
    </lineage>
</organism>
<feature type="domain" description="Rad21/Rec8-like protein N-terminal" evidence="6">
    <location>
        <begin position="82"/>
        <end position="122"/>
    </location>
</feature>
<feature type="compositionally biased region" description="Basic and acidic residues" evidence="4">
    <location>
        <begin position="452"/>
        <end position="470"/>
    </location>
</feature>
<feature type="region of interest" description="Disordered" evidence="4">
    <location>
        <begin position="443"/>
        <end position="488"/>
    </location>
</feature>
<dbReference type="OrthoDB" id="5427633at2759"/>
<accession>A0A6A6WI13</accession>
<dbReference type="PANTHER" id="PTHR12585">
    <property type="entry name" value="SCC1 / RAD21 FAMILY MEMBER"/>
    <property type="match status" value="1"/>
</dbReference>
<dbReference type="GeneID" id="54480637"/>
<comment type="subcellular location">
    <subcellularLocation>
        <location evidence="1">Nucleus</location>
    </subcellularLocation>
</comment>
<dbReference type="GO" id="GO:0007064">
    <property type="term" value="P:mitotic sister chromatid cohesion"/>
    <property type="evidence" value="ECO:0007669"/>
    <property type="project" value="TreeGrafter"/>
</dbReference>
<sequence length="706" mass="77151">MFYSHEVLTSRKYGVATIWLVATLGSKSALKKVNRKAISKVDVAKACDTIKEPEAPMALRLQSSLLYVLSIVWRGQADEHRYGVVQVYSQQCQYVLLDAQNAYNSIRQFLKANQNVEIDATTVRARPDQLELADDPAFMPGLAQLPLDFDFMDLDMGIGMRSQSLSLMSPGPSMRSRQGSGPTVAGLIIPEGSSQMGRAGFQVRGDDGASAKQNDPSSIIRRDTMAGFDSEADFSFDAEGNMIDIEPVMPSTPTPNARRNLAAEHRSDAAVRQGYSDAGQPQDFMGSELPPLVEDMILPDAEPFPPRAQQATHEPASQGFVVDQEESSAASAPLRKRRTRKPIAADRELEVRNTELSRWNSDYNEIMILATTAKMPQKAIAQAKKNAEWLVLGRGIGGVGSGVGSHMVESPFNMYCGDSLWEMITGTKRREDKLRKRLRDPDVVDVEDTDSSEGRRVRARSEEGELRRGVEAQLGDQNELPPLGDDTIELPRDEREVLDDRRMSSAMPWNITASIRGSSVARGIDLGFPASAGLSIGGVSGSNNRQRLVSASPLQGRGSGALGPLSQYLEAGDDNAMPFESEPYDSASGGVQNLEPIAADAADAPYVTESQQLRDALDREGQNFLEFIEQGIREKAAGNAEEDMVHDDDHEDEITFEKLLPTHANNRLVAANAFLHVLSLATKNLIYVRQSEAYGDIGLGLVEPIV</sequence>
<evidence type="ECO:0000313" key="8">
    <source>
        <dbReference type="Proteomes" id="UP000799437"/>
    </source>
</evidence>
<dbReference type="InterPro" id="IPR036390">
    <property type="entry name" value="WH_DNA-bd_sf"/>
</dbReference>
<proteinExistence type="inferred from homology"/>
<dbReference type="InterPro" id="IPR006910">
    <property type="entry name" value="Rad21_Rec8_N"/>
</dbReference>
<dbReference type="GO" id="GO:0005634">
    <property type="term" value="C:nucleus"/>
    <property type="evidence" value="ECO:0007669"/>
    <property type="project" value="UniProtKB-SubCell"/>
</dbReference>
<reference evidence="7" key="1">
    <citation type="journal article" date="2020" name="Stud. Mycol.">
        <title>101 Dothideomycetes genomes: a test case for predicting lifestyles and emergence of pathogens.</title>
        <authorList>
            <person name="Haridas S."/>
            <person name="Albert R."/>
            <person name="Binder M."/>
            <person name="Bloem J."/>
            <person name="Labutti K."/>
            <person name="Salamov A."/>
            <person name="Andreopoulos B."/>
            <person name="Baker S."/>
            <person name="Barry K."/>
            <person name="Bills G."/>
            <person name="Bluhm B."/>
            <person name="Cannon C."/>
            <person name="Castanera R."/>
            <person name="Culley D."/>
            <person name="Daum C."/>
            <person name="Ezra D."/>
            <person name="Gonzalez J."/>
            <person name="Henrissat B."/>
            <person name="Kuo A."/>
            <person name="Liang C."/>
            <person name="Lipzen A."/>
            <person name="Lutzoni F."/>
            <person name="Magnuson J."/>
            <person name="Mondo S."/>
            <person name="Nolan M."/>
            <person name="Ohm R."/>
            <person name="Pangilinan J."/>
            <person name="Park H.-J."/>
            <person name="Ramirez L."/>
            <person name="Alfaro M."/>
            <person name="Sun H."/>
            <person name="Tritt A."/>
            <person name="Yoshinaga Y."/>
            <person name="Zwiers L.-H."/>
            <person name="Turgeon B."/>
            <person name="Goodwin S."/>
            <person name="Spatafora J."/>
            <person name="Crous P."/>
            <person name="Grigoriev I."/>
        </authorList>
    </citation>
    <scope>NUCLEOTIDE SEQUENCE</scope>
    <source>
        <strain evidence="7">CBS 121739</strain>
    </source>
</reference>
<keyword evidence="8" id="KW-1185">Reference proteome</keyword>
<dbReference type="AlphaFoldDB" id="A0A6A6WI13"/>
<dbReference type="InterPro" id="IPR023093">
    <property type="entry name" value="ScpA-like_C"/>
</dbReference>
<dbReference type="PANTHER" id="PTHR12585:SF70">
    <property type="entry name" value="RAD21_REC8 N TERMINAL DOMAIN PROTEIN (AFU_ORTHOLOGUE AFUA_6G02900)"/>
    <property type="match status" value="1"/>
</dbReference>
<protein>
    <recommendedName>
        <fullName evidence="9">Rad21/Rec8-like protein N-terminal domain-containing protein</fullName>
    </recommendedName>
</protein>
<dbReference type="Pfam" id="PF04825">
    <property type="entry name" value="Rad21_Rec8_N"/>
    <property type="match status" value="2"/>
</dbReference>
<evidence type="ECO:0008006" key="9">
    <source>
        <dbReference type="Google" id="ProtNLM"/>
    </source>
</evidence>
<evidence type="ECO:0000259" key="5">
    <source>
        <dbReference type="Pfam" id="PF04824"/>
    </source>
</evidence>
<evidence type="ECO:0000259" key="6">
    <source>
        <dbReference type="Pfam" id="PF04825"/>
    </source>
</evidence>
<comment type="similarity">
    <text evidence="2">Belongs to the rad21 family.</text>
</comment>
<dbReference type="Proteomes" id="UP000799437">
    <property type="component" value="Unassembled WGS sequence"/>
</dbReference>
<gene>
    <name evidence="7" type="ORF">EJ05DRAFT_1798</name>
</gene>
<dbReference type="GO" id="GO:0030892">
    <property type="term" value="C:mitotic cohesin complex"/>
    <property type="evidence" value="ECO:0007669"/>
    <property type="project" value="TreeGrafter"/>
</dbReference>
<dbReference type="RefSeq" id="XP_033604889.1">
    <property type="nucleotide sequence ID" value="XM_033739583.1"/>
</dbReference>
<evidence type="ECO:0000256" key="1">
    <source>
        <dbReference type="ARBA" id="ARBA00004123"/>
    </source>
</evidence>
<keyword evidence="3" id="KW-0539">Nucleus</keyword>
<name>A0A6A6WI13_9PEZI</name>
<evidence type="ECO:0000256" key="3">
    <source>
        <dbReference type="ARBA" id="ARBA00023242"/>
    </source>
</evidence>
<dbReference type="InterPro" id="IPR039781">
    <property type="entry name" value="Rad21/Rec8-like"/>
</dbReference>
<dbReference type="SUPFAM" id="SSF46785">
    <property type="entry name" value="Winged helix' DNA-binding domain"/>
    <property type="match status" value="1"/>
</dbReference>
<feature type="region of interest" description="Disordered" evidence="4">
    <location>
        <begin position="301"/>
        <end position="341"/>
    </location>
</feature>
<evidence type="ECO:0000256" key="2">
    <source>
        <dbReference type="ARBA" id="ARBA00009870"/>
    </source>
</evidence>